<dbReference type="Pfam" id="PF16558">
    <property type="entry name" value="AZUL"/>
    <property type="match status" value="1"/>
</dbReference>
<dbReference type="Gene3D" id="3.90.1750.10">
    <property type="entry name" value="Hect, E3 ligase catalytic domains"/>
    <property type="match status" value="1"/>
</dbReference>
<dbReference type="GO" id="GO:0008270">
    <property type="term" value="F:zinc ion binding"/>
    <property type="evidence" value="ECO:0007669"/>
    <property type="project" value="UniProtKB-KW"/>
</dbReference>
<dbReference type="PROSITE" id="PS50237">
    <property type="entry name" value="HECT"/>
    <property type="match status" value="1"/>
</dbReference>
<dbReference type="Gene3D" id="3.30.2410.10">
    <property type="entry name" value="Hect, E3 ligase catalytic domain"/>
    <property type="match status" value="1"/>
</dbReference>
<dbReference type="GO" id="GO:0080090">
    <property type="term" value="P:regulation of primary metabolic process"/>
    <property type="evidence" value="ECO:0007669"/>
    <property type="project" value="UniProtKB-ARBA"/>
</dbReference>
<evidence type="ECO:0000256" key="12">
    <source>
        <dbReference type="ARBA" id="ARBA00022942"/>
    </source>
</evidence>
<dbReference type="Gene3D" id="3.30.2160.10">
    <property type="entry name" value="Hect, E3 ligase catalytic domain"/>
    <property type="match status" value="1"/>
</dbReference>
<dbReference type="GO" id="GO:0009966">
    <property type="term" value="P:regulation of signal transduction"/>
    <property type="evidence" value="ECO:0007669"/>
    <property type="project" value="UniProtKB-ARBA"/>
</dbReference>
<dbReference type="PANTHER" id="PTHR45700">
    <property type="entry name" value="UBIQUITIN-PROTEIN LIGASE E3C"/>
    <property type="match status" value="1"/>
</dbReference>
<evidence type="ECO:0000256" key="3">
    <source>
        <dbReference type="ARBA" id="ARBA00004496"/>
    </source>
</evidence>
<keyword evidence="22" id="KW-1185">Reference proteome</keyword>
<keyword evidence="10 18" id="KW-0833">Ubl conjugation pathway</keyword>
<evidence type="ECO:0000256" key="15">
    <source>
        <dbReference type="ARBA" id="ARBA00067504"/>
    </source>
</evidence>
<keyword evidence="11" id="KW-0862">Zinc</keyword>
<evidence type="ECO:0000259" key="20">
    <source>
        <dbReference type="PROSITE" id="PS50237"/>
    </source>
</evidence>
<dbReference type="Proteomes" id="UP001381693">
    <property type="component" value="Unassembled WGS sequence"/>
</dbReference>
<dbReference type="GO" id="GO:0042752">
    <property type="term" value="P:regulation of circadian rhythm"/>
    <property type="evidence" value="ECO:0007669"/>
    <property type="project" value="UniProtKB-ARBA"/>
</dbReference>
<dbReference type="Pfam" id="PF00632">
    <property type="entry name" value="HECT"/>
    <property type="match status" value="1"/>
</dbReference>
<gene>
    <name evidence="21" type="primary">UBE3A</name>
    <name evidence="21" type="ORF">SK128_009832</name>
</gene>
<sequence length="963" mass="107160">MSSPEDKPGTTSSGETTGATRSNSLGYEEECASGAKPEATSWPSQAEDVDMKRAAAQLIEKYYFQLIDGCGNPHCDNPNCASSGKVGGLSSNEAAGKALQLCASHARLCEAVGAKVPRASQSVTVATSVGTGENSVTGGDPSITPALVQDVIMACALAPSTPLPPLSPLTDGVNNIPGLTEATLSQTIEECQSCNNYAKLRCLLWTVFSNEVALRNSFLQDAKPDVQSSSSSSSCISKDLGTGAQSKEELRAQEGDLDKDLDCAEIVCSGEGAACSCENHENHEKEEKNKKCAKSCVRPVTLDISEVRQAYSSLFACPEAEFGSTLMNAIVQLLSDSLCIQLRAHREAFTAVPNYLNIFIILLESPALNTTDYIEGVMPMMCRTISRLPERDQALLTRHLATWEATRLHRLLESLHQLITIKLLTTEFSRDFTINDEDGITAAAQFMKLLFYASILGGELDNPLLKDIPAEKPEIPPHDDPFFSMSGTGKDWAIRAPPKDSLGKELGIHVLDARIPLVPLSEFYDDFLSDQLEMDRDFAYYKAGSGDKFSFLSYPFILTPATKALGLYYDNRIRMYSERRMSIYQQVIEGTPANPYLKLKIRRDHIVDDALVELEMVALENPGDLKKQLVVEFEGEQGIDEGGVSKEFFQLIVEQIFNPDYAMFSLNNETQTFWFNPNCFESDAQFTLVGIVLGLAIYNNVILDVHFPPVMYKKLCSKPGSFHDLRDWNTTLYRSLVELLEYKGDDMEEVFMQTFRVGYQDVFGTSLTHDLKTDGDNIVVSQGSKHEFVELYADFLLNKMVERQFRAFRRGFNMVTDDSPLANLFRPEELELLVCGSQNYDFMELMKSTEYDGYSNETPIIQAFWELVHEMSTDDKKKLLQFTTGSARVPVGGLAKLKLVIARHGPDCDRLPTAHTVLVCCEKTSDMYNFGTQRRDVLSTPQSKFDHRFGSLFVLRRHLTHRN</sequence>
<dbReference type="GO" id="GO:0010604">
    <property type="term" value="P:positive regulation of macromolecule metabolic process"/>
    <property type="evidence" value="ECO:0007669"/>
    <property type="project" value="UniProtKB-ARBA"/>
</dbReference>
<dbReference type="PANTHER" id="PTHR45700:SF8">
    <property type="entry name" value="HECT-TYPE E3 UBIQUITIN TRANSFERASE"/>
    <property type="match status" value="1"/>
</dbReference>
<evidence type="ECO:0000256" key="18">
    <source>
        <dbReference type="PROSITE-ProRule" id="PRU00104"/>
    </source>
</evidence>
<reference evidence="21 22" key="1">
    <citation type="submission" date="2023-11" db="EMBL/GenBank/DDBJ databases">
        <title>Halocaridina rubra genome assembly.</title>
        <authorList>
            <person name="Smith C."/>
        </authorList>
    </citation>
    <scope>NUCLEOTIDE SEQUENCE [LARGE SCALE GENOMIC DNA]</scope>
    <source>
        <strain evidence="21">EP-1</strain>
        <tissue evidence="21">Whole</tissue>
    </source>
</reference>
<evidence type="ECO:0000256" key="8">
    <source>
        <dbReference type="ARBA" id="ARBA00022723"/>
    </source>
</evidence>
<evidence type="ECO:0000256" key="2">
    <source>
        <dbReference type="ARBA" id="ARBA00004123"/>
    </source>
</evidence>
<feature type="region of interest" description="Disordered" evidence="19">
    <location>
        <begin position="1"/>
        <end position="46"/>
    </location>
</feature>
<evidence type="ECO:0000256" key="11">
    <source>
        <dbReference type="ARBA" id="ARBA00022833"/>
    </source>
</evidence>
<dbReference type="FunFam" id="3.30.2160.10:FF:000004">
    <property type="entry name" value="probable E3 ubiquitin-protein ligase HERC4 isoform X1"/>
    <property type="match status" value="1"/>
</dbReference>
<comment type="caution">
    <text evidence="18">Lacks conserved residue(s) required for the propagation of feature annotation.</text>
</comment>
<evidence type="ECO:0000256" key="9">
    <source>
        <dbReference type="ARBA" id="ARBA00022771"/>
    </source>
</evidence>
<evidence type="ECO:0000256" key="19">
    <source>
        <dbReference type="SAM" id="MobiDB-lite"/>
    </source>
</evidence>
<keyword evidence="6" id="KW-0597">Phosphoprotein</keyword>
<keyword evidence="14" id="KW-0539">Nucleus</keyword>
<dbReference type="InterPro" id="IPR000569">
    <property type="entry name" value="HECT_dom"/>
</dbReference>
<protein>
    <recommendedName>
        <fullName evidence="15">Ubiquitin-protein ligase E3A</fullName>
        <ecNumber evidence="4">2.3.2.26</ecNumber>
    </recommendedName>
    <alternativeName>
        <fullName evidence="17">HECT-type ubiquitin transferase E3A</fullName>
    </alternativeName>
    <alternativeName>
        <fullName evidence="16">Oncogenic protein-associated protein E6-AP</fullName>
    </alternativeName>
</protein>
<comment type="catalytic activity">
    <reaction evidence="1">
        <text>S-ubiquitinyl-[E2 ubiquitin-conjugating enzyme]-L-cysteine + [acceptor protein]-L-lysine = [E2 ubiquitin-conjugating enzyme]-L-cysteine + N(6)-ubiquitinyl-[acceptor protein]-L-lysine.</text>
        <dbReference type="EC" id="2.3.2.26"/>
    </reaction>
</comment>
<feature type="domain" description="HECT" evidence="20">
    <location>
        <begin position="621"/>
        <end position="916"/>
    </location>
</feature>
<keyword evidence="13" id="KW-0090">Biological rhythms</keyword>
<name>A0AAN9AH30_HALRR</name>
<evidence type="ECO:0000256" key="10">
    <source>
        <dbReference type="ARBA" id="ARBA00022786"/>
    </source>
</evidence>
<dbReference type="GO" id="GO:0048513">
    <property type="term" value="P:animal organ development"/>
    <property type="evidence" value="ECO:0007669"/>
    <property type="project" value="UniProtKB-ARBA"/>
</dbReference>
<evidence type="ECO:0000256" key="13">
    <source>
        <dbReference type="ARBA" id="ARBA00023108"/>
    </source>
</evidence>
<dbReference type="EMBL" id="JAXCGZ010000082">
    <property type="protein sequence ID" value="KAK7086788.1"/>
    <property type="molecule type" value="Genomic_DNA"/>
</dbReference>
<dbReference type="AlphaFoldDB" id="A0AAN9AH30"/>
<evidence type="ECO:0000256" key="1">
    <source>
        <dbReference type="ARBA" id="ARBA00000885"/>
    </source>
</evidence>
<dbReference type="FunFam" id="3.90.1750.10:FF:000008">
    <property type="entry name" value="Putative ubiquitin-protein ligase E3A"/>
    <property type="match status" value="1"/>
</dbReference>
<evidence type="ECO:0000256" key="6">
    <source>
        <dbReference type="ARBA" id="ARBA00022553"/>
    </source>
</evidence>
<dbReference type="InterPro" id="IPR032353">
    <property type="entry name" value="AZUL"/>
</dbReference>
<keyword evidence="21" id="KW-0436">Ligase</keyword>
<keyword evidence="7 21" id="KW-0808">Transferase</keyword>
<dbReference type="GO" id="GO:0048731">
    <property type="term" value="P:system development"/>
    <property type="evidence" value="ECO:0007669"/>
    <property type="project" value="UniProtKB-ARBA"/>
</dbReference>
<dbReference type="GO" id="GO:0048511">
    <property type="term" value="P:rhythmic process"/>
    <property type="evidence" value="ECO:0007669"/>
    <property type="project" value="UniProtKB-KW"/>
</dbReference>
<dbReference type="GO" id="GO:0005737">
    <property type="term" value="C:cytoplasm"/>
    <property type="evidence" value="ECO:0007669"/>
    <property type="project" value="UniProtKB-SubCell"/>
</dbReference>
<keyword evidence="8" id="KW-0479">Metal-binding</keyword>
<dbReference type="SMART" id="SM00119">
    <property type="entry name" value="HECTc"/>
    <property type="match status" value="1"/>
</dbReference>
<dbReference type="InterPro" id="IPR044611">
    <property type="entry name" value="E3A/B/C-like"/>
</dbReference>
<comment type="subcellular location">
    <subcellularLocation>
        <location evidence="3">Cytoplasm</location>
    </subcellularLocation>
    <subcellularLocation>
        <location evidence="2">Nucleus</location>
    </subcellularLocation>
</comment>
<dbReference type="GO" id="GO:0061630">
    <property type="term" value="F:ubiquitin protein ligase activity"/>
    <property type="evidence" value="ECO:0007669"/>
    <property type="project" value="UniProtKB-EC"/>
</dbReference>
<evidence type="ECO:0000256" key="7">
    <source>
        <dbReference type="ARBA" id="ARBA00022679"/>
    </source>
</evidence>
<dbReference type="GO" id="GO:0030518">
    <property type="term" value="P:nuclear receptor-mediated steroid hormone signaling pathway"/>
    <property type="evidence" value="ECO:0007669"/>
    <property type="project" value="UniProtKB-ARBA"/>
</dbReference>
<keyword evidence="5" id="KW-0963">Cytoplasm</keyword>
<dbReference type="GO" id="GO:0016874">
    <property type="term" value="F:ligase activity"/>
    <property type="evidence" value="ECO:0007669"/>
    <property type="project" value="UniProtKB-KW"/>
</dbReference>
<feature type="compositionally biased region" description="Low complexity" evidence="19">
    <location>
        <begin position="9"/>
        <end position="22"/>
    </location>
</feature>
<accession>A0AAN9AH30</accession>
<keyword evidence="9" id="KW-0863">Zinc-finger</keyword>
<evidence type="ECO:0000256" key="17">
    <source>
        <dbReference type="ARBA" id="ARBA00077264"/>
    </source>
</evidence>
<keyword evidence="21" id="KW-0012">Acyltransferase</keyword>
<keyword evidence="12" id="KW-0647">Proteasome</keyword>
<organism evidence="21 22">
    <name type="scientific">Halocaridina rubra</name>
    <name type="common">Hawaiian red shrimp</name>
    <dbReference type="NCBI Taxonomy" id="373956"/>
    <lineage>
        <taxon>Eukaryota</taxon>
        <taxon>Metazoa</taxon>
        <taxon>Ecdysozoa</taxon>
        <taxon>Arthropoda</taxon>
        <taxon>Crustacea</taxon>
        <taxon>Multicrustacea</taxon>
        <taxon>Malacostraca</taxon>
        <taxon>Eumalacostraca</taxon>
        <taxon>Eucarida</taxon>
        <taxon>Decapoda</taxon>
        <taxon>Pleocyemata</taxon>
        <taxon>Caridea</taxon>
        <taxon>Atyoidea</taxon>
        <taxon>Atyidae</taxon>
        <taxon>Halocaridina</taxon>
    </lineage>
</organism>
<dbReference type="CDD" id="cd00078">
    <property type="entry name" value="HECTc"/>
    <property type="match status" value="1"/>
</dbReference>
<evidence type="ECO:0000256" key="14">
    <source>
        <dbReference type="ARBA" id="ARBA00023242"/>
    </source>
</evidence>
<comment type="caution">
    <text evidence="21">The sequence shown here is derived from an EMBL/GenBank/DDBJ whole genome shotgun (WGS) entry which is preliminary data.</text>
</comment>
<dbReference type="SUPFAM" id="SSF56204">
    <property type="entry name" value="Hect, E3 ligase catalytic domain"/>
    <property type="match status" value="1"/>
</dbReference>
<dbReference type="InterPro" id="IPR042556">
    <property type="entry name" value="AZUL_sf"/>
</dbReference>
<dbReference type="GO" id="GO:0000209">
    <property type="term" value="P:protein polyubiquitination"/>
    <property type="evidence" value="ECO:0007669"/>
    <property type="project" value="InterPro"/>
</dbReference>
<evidence type="ECO:0000256" key="16">
    <source>
        <dbReference type="ARBA" id="ARBA00077235"/>
    </source>
</evidence>
<dbReference type="GO" id="GO:0006511">
    <property type="term" value="P:ubiquitin-dependent protein catabolic process"/>
    <property type="evidence" value="ECO:0007669"/>
    <property type="project" value="UniProtKB-ARBA"/>
</dbReference>
<proteinExistence type="predicted"/>
<dbReference type="GO" id="GO:0005634">
    <property type="term" value="C:nucleus"/>
    <property type="evidence" value="ECO:0007669"/>
    <property type="project" value="UniProtKB-SubCell"/>
</dbReference>
<dbReference type="EC" id="2.3.2.26" evidence="4"/>
<dbReference type="InterPro" id="IPR035983">
    <property type="entry name" value="Hect_E3_ubiquitin_ligase"/>
</dbReference>
<dbReference type="FunFam" id="3.30.2410.10:FF:000003">
    <property type="entry name" value="probable E3 ubiquitin-protein ligase HERC4 isoform X1"/>
    <property type="match status" value="1"/>
</dbReference>
<evidence type="ECO:0000313" key="22">
    <source>
        <dbReference type="Proteomes" id="UP001381693"/>
    </source>
</evidence>
<evidence type="ECO:0000313" key="21">
    <source>
        <dbReference type="EMBL" id="KAK7086788.1"/>
    </source>
</evidence>
<evidence type="ECO:0000256" key="4">
    <source>
        <dbReference type="ARBA" id="ARBA00012485"/>
    </source>
</evidence>
<dbReference type="GO" id="GO:0000502">
    <property type="term" value="C:proteasome complex"/>
    <property type="evidence" value="ECO:0007669"/>
    <property type="project" value="UniProtKB-KW"/>
</dbReference>
<dbReference type="Gene3D" id="6.10.130.10">
    <property type="entry name" value="Ubiquitin-protein ligase E3A, N-terminal zinc-binding domain (AZUL)"/>
    <property type="match status" value="1"/>
</dbReference>
<evidence type="ECO:0000256" key="5">
    <source>
        <dbReference type="ARBA" id="ARBA00022490"/>
    </source>
</evidence>